<dbReference type="EMBL" id="CP019791">
    <property type="protein sequence ID" value="AQT67934.1"/>
    <property type="molecule type" value="Genomic_DNA"/>
</dbReference>
<evidence type="ECO:0000313" key="2">
    <source>
        <dbReference type="Proteomes" id="UP000189674"/>
    </source>
</evidence>
<organism evidence="1 2">
    <name type="scientific">Anaerohalosphaera lusitana</name>
    <dbReference type="NCBI Taxonomy" id="1936003"/>
    <lineage>
        <taxon>Bacteria</taxon>
        <taxon>Pseudomonadati</taxon>
        <taxon>Planctomycetota</taxon>
        <taxon>Phycisphaerae</taxon>
        <taxon>Sedimentisphaerales</taxon>
        <taxon>Anaerohalosphaeraceae</taxon>
        <taxon>Anaerohalosphaera</taxon>
    </lineage>
</organism>
<dbReference type="OrthoDB" id="291547at2"/>
<name>A0A1U9NJM4_9BACT</name>
<dbReference type="KEGG" id="alus:STSP2_01086"/>
<sequence>MSSNAARITAISPKKAAEILRKSGSKFANTETISADIKAGAPVNEDGTINIVEYAAWLVKEDGRGD</sequence>
<dbReference type="AlphaFoldDB" id="A0A1U9NJM4"/>
<gene>
    <name evidence="1" type="ORF">STSP2_01086</name>
</gene>
<keyword evidence="2" id="KW-1185">Reference proteome</keyword>
<evidence type="ECO:0000313" key="1">
    <source>
        <dbReference type="EMBL" id="AQT67934.1"/>
    </source>
</evidence>
<reference evidence="2" key="1">
    <citation type="submission" date="2017-02" db="EMBL/GenBank/DDBJ databases">
        <title>Comparative genomics and description of representatives of a novel lineage of planctomycetes thriving in anoxic sediments.</title>
        <authorList>
            <person name="Spring S."/>
            <person name="Bunk B."/>
            <person name="Sproer C."/>
        </authorList>
    </citation>
    <scope>NUCLEOTIDE SEQUENCE [LARGE SCALE GENOMIC DNA]</scope>
    <source>
        <strain evidence="2">ST-NAGAB-D1</strain>
    </source>
</reference>
<dbReference type="Proteomes" id="UP000189674">
    <property type="component" value="Chromosome"/>
</dbReference>
<accession>A0A1U9NJM4</accession>
<protein>
    <submittedName>
        <fullName evidence="1">Uncharacterized protein</fullName>
    </submittedName>
</protein>
<dbReference type="RefSeq" id="WP_146660518.1">
    <property type="nucleotide sequence ID" value="NZ_CP019791.1"/>
</dbReference>
<dbReference type="STRING" id="1936003.STSP2_01086"/>
<proteinExistence type="predicted"/>